<dbReference type="Gene3D" id="4.10.240.10">
    <property type="entry name" value="Zn(2)-C6 fungal-type DNA-binding domain"/>
    <property type="match status" value="1"/>
</dbReference>
<dbReference type="GO" id="GO:0000981">
    <property type="term" value="F:DNA-binding transcription factor activity, RNA polymerase II-specific"/>
    <property type="evidence" value="ECO:0007669"/>
    <property type="project" value="InterPro"/>
</dbReference>
<evidence type="ECO:0000256" key="2">
    <source>
        <dbReference type="ARBA" id="ARBA00023242"/>
    </source>
</evidence>
<keyword evidence="5" id="KW-1185">Reference proteome</keyword>
<dbReference type="PANTHER" id="PTHR37534:SF15">
    <property type="entry name" value="ZN(II)2CYS6 TRANSCRIPTION FACTOR (EUROFUNG)"/>
    <property type="match status" value="1"/>
</dbReference>
<name>A0A8K0WYS3_9PEZI</name>
<dbReference type="GO" id="GO:0000976">
    <property type="term" value="F:transcription cis-regulatory region binding"/>
    <property type="evidence" value="ECO:0007669"/>
    <property type="project" value="TreeGrafter"/>
</dbReference>
<dbReference type="InterPro" id="IPR001138">
    <property type="entry name" value="Zn2Cys6_DnaBD"/>
</dbReference>
<sequence>MSSASRDKSAKSRAGCEQCKKRKLKCDRRQPTCSRCLARRETCTGNVACDQWQIERPWAIHNRAPPVPSALENDTLRYWYDKACLNMAMFHPPVNPLSYDLSAWLRRSNALRHTLESIAEAHRQGFAPGQLVGALQARELAIVSLHGELDRVRATPSPRREPLLRVMLLSSLLLCISSSWLDSANKDFGLGFLVGSNSLVELLTQAHPPDPPDPLAFYDIGLFFYWHAFSSYLTSPSQAVHIAPSALQALRRPPFDAAVHPVTGISTSLCPLIAEAGQYYRRVVDTGILDREHVRSLEDELRVWTPPDACPRHSQLLQLAEGHRSLALIMLMQAATAAGEDVDRSVLVEHVTRAVAVVSHIPDHDPLLNWVGPVLVIAGSELDAHHIEERLVVERVAMRLAGWTRVPTHLRSLTLVQDVWRLRDSGSPCTWLELMVAQDVALALG</sequence>
<evidence type="ECO:0000313" key="4">
    <source>
        <dbReference type="EMBL" id="KAH7347177.1"/>
    </source>
</evidence>
<dbReference type="AlphaFoldDB" id="A0A8K0WYS3"/>
<dbReference type="GO" id="GO:0005634">
    <property type="term" value="C:nucleus"/>
    <property type="evidence" value="ECO:0007669"/>
    <property type="project" value="UniProtKB-SubCell"/>
</dbReference>
<evidence type="ECO:0000259" key="3">
    <source>
        <dbReference type="PROSITE" id="PS50048"/>
    </source>
</evidence>
<dbReference type="GO" id="GO:0008270">
    <property type="term" value="F:zinc ion binding"/>
    <property type="evidence" value="ECO:0007669"/>
    <property type="project" value="InterPro"/>
</dbReference>
<keyword evidence="2" id="KW-0539">Nucleus</keyword>
<gene>
    <name evidence="4" type="ORF">B0T11DRAFT_322005</name>
</gene>
<dbReference type="SUPFAM" id="SSF57701">
    <property type="entry name" value="Zn2/Cys6 DNA-binding domain"/>
    <property type="match status" value="1"/>
</dbReference>
<dbReference type="PROSITE" id="PS00463">
    <property type="entry name" value="ZN2_CY6_FUNGAL_1"/>
    <property type="match status" value="1"/>
</dbReference>
<dbReference type="Pfam" id="PF11951">
    <property type="entry name" value="Fungal_trans_2"/>
    <property type="match status" value="1"/>
</dbReference>
<dbReference type="GO" id="GO:0045944">
    <property type="term" value="P:positive regulation of transcription by RNA polymerase II"/>
    <property type="evidence" value="ECO:0007669"/>
    <property type="project" value="TreeGrafter"/>
</dbReference>
<dbReference type="EMBL" id="JAGPXD010000007">
    <property type="protein sequence ID" value="KAH7347177.1"/>
    <property type="molecule type" value="Genomic_DNA"/>
</dbReference>
<dbReference type="Pfam" id="PF00172">
    <property type="entry name" value="Zn_clus"/>
    <property type="match status" value="1"/>
</dbReference>
<dbReference type="PROSITE" id="PS50048">
    <property type="entry name" value="ZN2_CY6_FUNGAL_2"/>
    <property type="match status" value="1"/>
</dbReference>
<comment type="caution">
    <text evidence="4">The sequence shown here is derived from an EMBL/GenBank/DDBJ whole genome shotgun (WGS) entry which is preliminary data.</text>
</comment>
<dbReference type="SMART" id="SM00066">
    <property type="entry name" value="GAL4"/>
    <property type="match status" value="1"/>
</dbReference>
<proteinExistence type="predicted"/>
<dbReference type="InterPro" id="IPR021858">
    <property type="entry name" value="Fun_TF"/>
</dbReference>
<feature type="domain" description="Zn(2)-C6 fungal-type" evidence="3">
    <location>
        <begin position="15"/>
        <end position="44"/>
    </location>
</feature>
<dbReference type="InterPro" id="IPR036864">
    <property type="entry name" value="Zn2-C6_fun-type_DNA-bd_sf"/>
</dbReference>
<reference evidence="4" key="1">
    <citation type="journal article" date="2021" name="Nat. Commun.">
        <title>Genetic determinants of endophytism in the Arabidopsis root mycobiome.</title>
        <authorList>
            <person name="Mesny F."/>
            <person name="Miyauchi S."/>
            <person name="Thiergart T."/>
            <person name="Pickel B."/>
            <person name="Atanasova L."/>
            <person name="Karlsson M."/>
            <person name="Huettel B."/>
            <person name="Barry K.W."/>
            <person name="Haridas S."/>
            <person name="Chen C."/>
            <person name="Bauer D."/>
            <person name="Andreopoulos W."/>
            <person name="Pangilinan J."/>
            <person name="LaButti K."/>
            <person name="Riley R."/>
            <person name="Lipzen A."/>
            <person name="Clum A."/>
            <person name="Drula E."/>
            <person name="Henrissat B."/>
            <person name="Kohler A."/>
            <person name="Grigoriev I.V."/>
            <person name="Martin F.M."/>
            <person name="Hacquard S."/>
        </authorList>
    </citation>
    <scope>NUCLEOTIDE SEQUENCE</scope>
    <source>
        <strain evidence="4">MPI-CAGE-AT-0016</strain>
    </source>
</reference>
<organism evidence="4 5">
    <name type="scientific">Plectosphaerella cucumerina</name>
    <dbReference type="NCBI Taxonomy" id="40658"/>
    <lineage>
        <taxon>Eukaryota</taxon>
        <taxon>Fungi</taxon>
        <taxon>Dikarya</taxon>
        <taxon>Ascomycota</taxon>
        <taxon>Pezizomycotina</taxon>
        <taxon>Sordariomycetes</taxon>
        <taxon>Hypocreomycetidae</taxon>
        <taxon>Glomerellales</taxon>
        <taxon>Plectosphaerellaceae</taxon>
        <taxon>Plectosphaerella</taxon>
    </lineage>
</organism>
<dbReference type="OrthoDB" id="416217at2759"/>
<dbReference type="Proteomes" id="UP000813385">
    <property type="component" value="Unassembled WGS sequence"/>
</dbReference>
<comment type="subcellular location">
    <subcellularLocation>
        <location evidence="1">Nucleus</location>
    </subcellularLocation>
</comment>
<evidence type="ECO:0000313" key="5">
    <source>
        <dbReference type="Proteomes" id="UP000813385"/>
    </source>
</evidence>
<accession>A0A8K0WYS3</accession>
<dbReference type="CDD" id="cd00067">
    <property type="entry name" value="GAL4"/>
    <property type="match status" value="1"/>
</dbReference>
<evidence type="ECO:0000256" key="1">
    <source>
        <dbReference type="ARBA" id="ARBA00004123"/>
    </source>
</evidence>
<protein>
    <submittedName>
        <fullName evidence="4">Fungal-specific transcription factor domain-containing protein</fullName>
    </submittedName>
</protein>
<dbReference type="PANTHER" id="PTHR37534">
    <property type="entry name" value="TRANSCRIPTIONAL ACTIVATOR PROTEIN UGA3"/>
    <property type="match status" value="1"/>
</dbReference>